<dbReference type="Pfam" id="PF03188">
    <property type="entry name" value="Cytochrom_B561"/>
    <property type="match status" value="1"/>
</dbReference>
<feature type="transmembrane region" description="Helical" evidence="8">
    <location>
        <begin position="522"/>
        <end position="548"/>
    </location>
</feature>
<dbReference type="PROSITE" id="PS50836">
    <property type="entry name" value="DOMON"/>
    <property type="match status" value="2"/>
</dbReference>
<evidence type="ECO:0000256" key="9">
    <source>
        <dbReference type="SAM" id="SignalP"/>
    </source>
</evidence>
<dbReference type="KEGG" id="acan:ACA1_025670"/>
<dbReference type="GO" id="GO:0016020">
    <property type="term" value="C:membrane"/>
    <property type="evidence" value="ECO:0007669"/>
    <property type="project" value="UniProtKB-SubCell"/>
</dbReference>
<dbReference type="PANTHER" id="PTHR23130:SF171">
    <property type="entry name" value="OS01G0895300 PROTEIN"/>
    <property type="match status" value="1"/>
</dbReference>
<dbReference type="SMART" id="SM00664">
    <property type="entry name" value="DoH"/>
    <property type="match status" value="2"/>
</dbReference>
<dbReference type="PANTHER" id="PTHR23130">
    <property type="entry name" value="CYTOCHROME B561 AND DOMON DOMAIN-CONTAINING PROTEIN"/>
    <property type="match status" value="1"/>
</dbReference>
<dbReference type="Pfam" id="PF03351">
    <property type="entry name" value="DOMON"/>
    <property type="match status" value="2"/>
</dbReference>
<feature type="transmembrane region" description="Helical" evidence="8">
    <location>
        <begin position="494"/>
        <end position="516"/>
    </location>
</feature>
<keyword evidence="2" id="KW-0813">Transport</keyword>
<feature type="domain" description="DOMON" evidence="10">
    <location>
        <begin position="46"/>
        <end position="171"/>
    </location>
</feature>
<evidence type="ECO:0000256" key="5">
    <source>
        <dbReference type="ARBA" id="ARBA00022982"/>
    </source>
</evidence>
<keyword evidence="5" id="KW-0249">Electron transport</keyword>
<accession>L8GGT9</accession>
<reference evidence="12 13" key="1">
    <citation type="journal article" date="2013" name="Genome Biol.">
        <title>Genome of Acanthamoeba castellanii highlights extensive lateral gene transfer and early evolution of tyrosine kinase signaling.</title>
        <authorList>
            <person name="Clarke M."/>
            <person name="Lohan A.J."/>
            <person name="Liu B."/>
            <person name="Lagkouvardos I."/>
            <person name="Roy S."/>
            <person name="Zafar N."/>
            <person name="Bertelli C."/>
            <person name="Schilde C."/>
            <person name="Kianianmomeni A."/>
            <person name="Burglin T.R."/>
            <person name="Frech C."/>
            <person name="Turcotte B."/>
            <person name="Kopec K.O."/>
            <person name="Synnott J.M."/>
            <person name="Choo C."/>
            <person name="Paponov I."/>
            <person name="Finkler A."/>
            <person name="Soon Heng Tan C."/>
            <person name="Hutchins A.P."/>
            <person name="Weinmeier T."/>
            <person name="Rattei T."/>
            <person name="Chu J.S."/>
            <person name="Gimenez G."/>
            <person name="Irimia M."/>
            <person name="Rigden D.J."/>
            <person name="Fitzpatrick D.A."/>
            <person name="Lorenzo-Morales J."/>
            <person name="Bateman A."/>
            <person name="Chiu C.H."/>
            <person name="Tang P."/>
            <person name="Hegemann P."/>
            <person name="Fromm H."/>
            <person name="Raoult D."/>
            <person name="Greub G."/>
            <person name="Miranda-Saavedra D."/>
            <person name="Chen N."/>
            <person name="Nash P."/>
            <person name="Ginger M.L."/>
            <person name="Horn M."/>
            <person name="Schaap P."/>
            <person name="Caler L."/>
            <person name="Loftus B."/>
        </authorList>
    </citation>
    <scope>NUCLEOTIDE SEQUENCE [LARGE SCALE GENOMIC DNA]</scope>
    <source>
        <strain evidence="12 13">Neff</strain>
    </source>
</reference>
<dbReference type="CDD" id="cd09631">
    <property type="entry name" value="DOMON_DOH"/>
    <property type="match status" value="2"/>
</dbReference>
<evidence type="ECO:0000256" key="1">
    <source>
        <dbReference type="ARBA" id="ARBA00004370"/>
    </source>
</evidence>
<sequence length="654" mass="71688">MKGTTLSFFFVAVVVLASLDFASAATFSLWNQTDFDNCVKLQASVYDYRMYWSIVGDNIEIGLAAKVNGWMGVGISTDGSMDSSGNGSDVWVGWIGGDIGACAGPGGCVLDYRATALQQPIRDATSHLLNRSFGSIDGYKWVKFQRLLVTNDSQDRDITPDEPQYVIHALGNSLPTDIDTFEMHIAGTNYPTYIQFGQSQWACNDSAPTPAGPTVNFYENPTKTWRLNWTLIDDGDSIEFNVSARTSSWWALGINNNENMVGADIMWCSFNGGTGVVVDRKATAHETPGSDAVQNVELVSAESVNGWSTCQLRRKLNTGDAQGDNVIGGSFQKLLWAYDAPSGKRSLVERDCPDFCQHASNTKGLATVDFLTGATAGVSTDDKRKAHGILMLFAWGLLAVAGAFIARYCKTPQGKWVLYGYVWVHLHGFLGILTFVVNLIAFALIVSWVSDRDIDHFKGAHEIIGIIVFICAFFLPLVGVIAELFLKKYRDPNWVGYLIGLTHAWFGKALVLLGLVEIYLGLALYCVPTYVMVTYGVSIACMIALFLAHEVLRWFAPWGSWLGGPGFTYQRVDDDNGSTEMKDFSPENKIPWMNKRAPVQPPLVVKICLWVVQVGLAVAIIGLWIATAVGIGEKDINDPNDSYDSTCAIGTKFQ</sequence>
<evidence type="ECO:0000256" key="7">
    <source>
        <dbReference type="ARBA" id="ARBA00023136"/>
    </source>
</evidence>
<dbReference type="OMA" id="WACNDSA"/>
<protein>
    <submittedName>
        <fullName evidence="12">DOMON domain containing protein</fullName>
    </submittedName>
</protein>
<proteinExistence type="predicted"/>
<evidence type="ECO:0000256" key="3">
    <source>
        <dbReference type="ARBA" id="ARBA00022692"/>
    </source>
</evidence>
<feature type="transmembrane region" description="Helical" evidence="8">
    <location>
        <begin position="603"/>
        <end position="626"/>
    </location>
</feature>
<feature type="domain" description="Cytochrome b561" evidence="11">
    <location>
        <begin position="355"/>
        <end position="558"/>
    </location>
</feature>
<keyword evidence="4 9" id="KW-0732">Signal</keyword>
<dbReference type="InterPro" id="IPR005018">
    <property type="entry name" value="DOMON_domain"/>
</dbReference>
<feature type="signal peptide" evidence="9">
    <location>
        <begin position="1"/>
        <end position="24"/>
    </location>
</feature>
<dbReference type="CDD" id="cd08760">
    <property type="entry name" value="Cyt_b561_FRRS1_like"/>
    <property type="match status" value="1"/>
</dbReference>
<evidence type="ECO:0000256" key="2">
    <source>
        <dbReference type="ARBA" id="ARBA00022448"/>
    </source>
</evidence>
<gene>
    <name evidence="12" type="ORF">ACA1_025670</name>
</gene>
<feature type="transmembrane region" description="Helical" evidence="8">
    <location>
        <begin position="463"/>
        <end position="482"/>
    </location>
</feature>
<evidence type="ECO:0000313" key="12">
    <source>
        <dbReference type="EMBL" id="ELR12049.1"/>
    </source>
</evidence>
<evidence type="ECO:0000259" key="11">
    <source>
        <dbReference type="PROSITE" id="PS50939"/>
    </source>
</evidence>
<evidence type="ECO:0000256" key="4">
    <source>
        <dbReference type="ARBA" id="ARBA00022729"/>
    </source>
</evidence>
<keyword evidence="7 8" id="KW-0472">Membrane</keyword>
<evidence type="ECO:0000259" key="10">
    <source>
        <dbReference type="PROSITE" id="PS50836"/>
    </source>
</evidence>
<dbReference type="AlphaFoldDB" id="L8GGT9"/>
<feature type="domain" description="DOMON" evidence="10">
    <location>
        <begin position="223"/>
        <end position="339"/>
    </location>
</feature>
<dbReference type="SMART" id="SM00665">
    <property type="entry name" value="B561"/>
    <property type="match status" value="1"/>
</dbReference>
<dbReference type="Proteomes" id="UP000011083">
    <property type="component" value="Unassembled WGS sequence"/>
</dbReference>
<organism evidence="12 13">
    <name type="scientific">Acanthamoeba castellanii (strain ATCC 30010 / Neff)</name>
    <dbReference type="NCBI Taxonomy" id="1257118"/>
    <lineage>
        <taxon>Eukaryota</taxon>
        <taxon>Amoebozoa</taxon>
        <taxon>Discosea</taxon>
        <taxon>Longamoebia</taxon>
        <taxon>Centramoebida</taxon>
        <taxon>Acanthamoebidae</taxon>
        <taxon>Acanthamoeba</taxon>
    </lineage>
</organism>
<evidence type="ECO:0000256" key="6">
    <source>
        <dbReference type="ARBA" id="ARBA00022989"/>
    </source>
</evidence>
<feature type="transmembrane region" description="Helical" evidence="8">
    <location>
        <begin position="388"/>
        <end position="406"/>
    </location>
</feature>
<feature type="transmembrane region" description="Helical" evidence="8">
    <location>
        <begin position="418"/>
        <end position="443"/>
    </location>
</feature>
<dbReference type="OrthoDB" id="19261at2759"/>
<dbReference type="VEuPathDB" id="AmoebaDB:ACA1_025670"/>
<feature type="chain" id="PRO_5003989748" evidence="9">
    <location>
        <begin position="25"/>
        <end position="654"/>
    </location>
</feature>
<dbReference type="EMBL" id="KB008134">
    <property type="protein sequence ID" value="ELR12049.1"/>
    <property type="molecule type" value="Genomic_DNA"/>
</dbReference>
<dbReference type="STRING" id="1257118.L8GGT9"/>
<keyword evidence="13" id="KW-1185">Reference proteome</keyword>
<dbReference type="Gene3D" id="1.20.120.1770">
    <property type="match status" value="1"/>
</dbReference>
<evidence type="ECO:0000256" key="8">
    <source>
        <dbReference type="SAM" id="Phobius"/>
    </source>
</evidence>
<keyword evidence="6 8" id="KW-1133">Transmembrane helix</keyword>
<dbReference type="InterPro" id="IPR045266">
    <property type="entry name" value="DOH_DOMON"/>
</dbReference>
<dbReference type="InterPro" id="IPR006593">
    <property type="entry name" value="Cyt_b561/ferric_Rdtase_TM"/>
</dbReference>
<dbReference type="PROSITE" id="PS50939">
    <property type="entry name" value="CYTOCHROME_B561"/>
    <property type="match status" value="1"/>
</dbReference>
<name>L8GGT9_ACACF</name>
<dbReference type="GeneID" id="14912532"/>
<evidence type="ECO:0000313" key="13">
    <source>
        <dbReference type="Proteomes" id="UP000011083"/>
    </source>
</evidence>
<keyword evidence="3 8" id="KW-0812">Transmembrane</keyword>
<dbReference type="RefSeq" id="XP_004334062.1">
    <property type="nucleotide sequence ID" value="XM_004334014.1"/>
</dbReference>
<comment type="subcellular location">
    <subcellularLocation>
        <location evidence="1">Membrane</location>
    </subcellularLocation>
</comment>